<feature type="transmembrane region" description="Helical" evidence="1">
    <location>
        <begin position="431"/>
        <end position="451"/>
    </location>
</feature>
<evidence type="ECO:0000313" key="3">
    <source>
        <dbReference type="Proteomes" id="UP000078237"/>
    </source>
</evidence>
<evidence type="ECO:0000313" key="2">
    <source>
        <dbReference type="EMBL" id="KXX79726.1"/>
    </source>
</evidence>
<accession>A0A175W7M1</accession>
<protein>
    <submittedName>
        <fullName evidence="2">Uncharacterized protein</fullName>
    </submittedName>
</protein>
<keyword evidence="1" id="KW-1133">Transmembrane helix</keyword>
<keyword evidence="1" id="KW-0812">Transmembrane</keyword>
<feature type="transmembrane region" description="Helical" evidence="1">
    <location>
        <begin position="400"/>
        <end position="419"/>
    </location>
</feature>
<reference evidence="2 3" key="1">
    <citation type="journal article" date="2016" name="Genome Announc.">
        <title>Genome Sequence of Madurella mycetomatis mm55, Isolated from a Human Mycetoma Case in Sudan.</title>
        <authorList>
            <person name="Smit S."/>
            <person name="Derks M.F."/>
            <person name="Bervoets S."/>
            <person name="Fahal A."/>
            <person name="van Leeuwen W."/>
            <person name="van Belkum A."/>
            <person name="van de Sande W.W."/>
        </authorList>
    </citation>
    <scope>NUCLEOTIDE SEQUENCE [LARGE SCALE GENOMIC DNA]</scope>
    <source>
        <strain evidence="3">mm55</strain>
    </source>
</reference>
<sequence length="484" mass="51523">MGSTAPASETASDVRSSLGLSGVDLIAMVVSDSGLANCEPKWWNASPTGCMLIGLQPRGGWQILQRAVQWGSDSWANCFGVDCATPTLYAYFACTIRNRLEVLASSRLRSPMEGVPAGGAWNAQDGFTVKRPTKLIDGSRGGQAFMAEVLAPEPGTHYSIADQARLQMLSVLMVGAGLAIDDSVESYMGTVLPADFDLSDSLGSVFGRLALGLVASSLLAVLFMIATWWSLVRANLFGPALPYMVKIVSLISWAVGAMGLLMLGGNPRVKLVFKDIPDHVQNRLASLRDGADLSLTKTCTGSALEASDNVRPTEISTKILPHREDGETPNGPASEVTTCVLKAEGVRTQNHLNPDQKVKIQFGSLHGSVFLPDRGFCILRLSVVERLCASDILTVRTTGWYLGMAWFGLLLLASIALQVGSTLAPAFGADLLGLVYLLVTALARGAGVAGPEEWMIPRWKRRQNTSNGAVLLGQFNSRAGVAEA</sequence>
<dbReference type="VEuPathDB" id="FungiDB:MMYC01_203778"/>
<gene>
    <name evidence="2" type="ORF">MMYC01_203778</name>
</gene>
<dbReference type="AlphaFoldDB" id="A0A175W7M1"/>
<feature type="transmembrane region" description="Helical" evidence="1">
    <location>
        <begin position="243"/>
        <end position="264"/>
    </location>
</feature>
<dbReference type="EMBL" id="LCTW02000079">
    <property type="protein sequence ID" value="KXX79726.1"/>
    <property type="molecule type" value="Genomic_DNA"/>
</dbReference>
<organism evidence="2 3">
    <name type="scientific">Madurella mycetomatis</name>
    <dbReference type="NCBI Taxonomy" id="100816"/>
    <lineage>
        <taxon>Eukaryota</taxon>
        <taxon>Fungi</taxon>
        <taxon>Dikarya</taxon>
        <taxon>Ascomycota</taxon>
        <taxon>Pezizomycotina</taxon>
        <taxon>Sordariomycetes</taxon>
        <taxon>Sordariomycetidae</taxon>
        <taxon>Sordariales</taxon>
        <taxon>Sordariales incertae sedis</taxon>
        <taxon>Madurella</taxon>
    </lineage>
</organism>
<keyword evidence="3" id="KW-1185">Reference proteome</keyword>
<dbReference type="OrthoDB" id="2898697at2759"/>
<keyword evidence="1" id="KW-0472">Membrane</keyword>
<evidence type="ECO:0000256" key="1">
    <source>
        <dbReference type="SAM" id="Phobius"/>
    </source>
</evidence>
<name>A0A175W7M1_9PEZI</name>
<comment type="caution">
    <text evidence="2">The sequence shown here is derived from an EMBL/GenBank/DDBJ whole genome shotgun (WGS) entry which is preliminary data.</text>
</comment>
<feature type="transmembrane region" description="Helical" evidence="1">
    <location>
        <begin position="209"/>
        <end position="231"/>
    </location>
</feature>
<dbReference type="Proteomes" id="UP000078237">
    <property type="component" value="Unassembled WGS sequence"/>
</dbReference>
<proteinExistence type="predicted"/>